<keyword evidence="1" id="KW-0472">Membrane</keyword>
<keyword evidence="1" id="KW-1133">Transmembrane helix</keyword>
<dbReference type="GeneID" id="33334421"/>
<evidence type="ECO:0000313" key="6">
    <source>
        <dbReference type="Proteomes" id="UP000051862"/>
    </source>
</evidence>
<evidence type="ECO:0000313" key="8">
    <source>
        <dbReference type="Proteomes" id="UP000250136"/>
    </source>
</evidence>
<evidence type="ECO:0000313" key="7">
    <source>
        <dbReference type="Proteomes" id="UP000182125"/>
    </source>
</evidence>
<keyword evidence="1" id="KW-0812">Transmembrane</keyword>
<proteinExistence type="predicted"/>
<accession>A0A0Q2QQU7</accession>
<feature type="transmembrane region" description="Helical" evidence="1">
    <location>
        <begin position="13"/>
        <end position="33"/>
    </location>
</feature>
<evidence type="ECO:0000256" key="1">
    <source>
        <dbReference type="SAM" id="Phobius"/>
    </source>
</evidence>
<dbReference type="Proteomes" id="UP000250136">
    <property type="component" value="Chromosome"/>
</dbReference>
<organism evidence="4 6">
    <name type="scientific">Thermococcus thioreducens</name>
    <dbReference type="NCBI Taxonomy" id="277988"/>
    <lineage>
        <taxon>Archaea</taxon>
        <taxon>Methanobacteriati</taxon>
        <taxon>Methanobacteriota</taxon>
        <taxon>Thermococci</taxon>
        <taxon>Thermococcales</taxon>
        <taxon>Thermococcaceae</taxon>
        <taxon>Thermococcus</taxon>
    </lineage>
</organism>
<name>A0A0Q2QQU7_9EURY</name>
<dbReference type="OrthoDB" id="86314at2157"/>
<gene>
    <name evidence="3" type="ORF">A3L14_08315</name>
    <name evidence="4" type="ORF">AMR53_07075</name>
    <name evidence="5" type="ORF">SAMN05216170_0282</name>
</gene>
<protein>
    <recommendedName>
        <fullName evidence="2">DUF835 domain-containing protein</fullName>
    </recommendedName>
</protein>
<reference evidence="3 8" key="2">
    <citation type="submission" date="2016-04" db="EMBL/GenBank/DDBJ databases">
        <title>Complete genome sequence of Thermococcus thioreducens type strain OGL-20P.</title>
        <authorList>
            <person name="Oger P.M."/>
        </authorList>
    </citation>
    <scope>NUCLEOTIDE SEQUENCE [LARGE SCALE GENOMIC DNA]</scope>
    <source>
        <strain evidence="3 8">OGL-20P</strain>
    </source>
</reference>
<evidence type="ECO:0000313" key="4">
    <source>
        <dbReference type="EMBL" id="KQH82349.1"/>
    </source>
</evidence>
<dbReference type="EMBL" id="FOIW01000001">
    <property type="protein sequence ID" value="SEV83827.1"/>
    <property type="molecule type" value="Genomic_DNA"/>
</dbReference>
<dbReference type="KEGG" id="ttd:A3L14_08315"/>
<dbReference type="RefSeq" id="WP_055429581.1">
    <property type="nucleotide sequence ID" value="NZ_CP015105.1"/>
</dbReference>
<evidence type="ECO:0000313" key="3">
    <source>
        <dbReference type="EMBL" id="ASJ12886.1"/>
    </source>
</evidence>
<dbReference type="Proteomes" id="UP000182125">
    <property type="component" value="Unassembled WGS sequence"/>
</dbReference>
<evidence type="ECO:0000259" key="2">
    <source>
        <dbReference type="Pfam" id="PF05763"/>
    </source>
</evidence>
<feature type="domain" description="DUF835" evidence="2">
    <location>
        <begin position="132"/>
        <end position="243"/>
    </location>
</feature>
<dbReference type="PATRIC" id="fig|277988.4.peg.1491"/>
<dbReference type="InterPro" id="IPR008553">
    <property type="entry name" value="DUF835"/>
</dbReference>
<dbReference type="AlphaFoldDB" id="A0A0Q2QQU7"/>
<reference evidence="5 7" key="3">
    <citation type="submission" date="2016-10" db="EMBL/GenBank/DDBJ databases">
        <authorList>
            <person name="de Groot N.N."/>
        </authorList>
    </citation>
    <scope>NUCLEOTIDE SEQUENCE [LARGE SCALE GENOMIC DNA]</scope>
    <source>
        <strain evidence="5 7">OGL-20</strain>
    </source>
</reference>
<feature type="transmembrane region" description="Helical" evidence="1">
    <location>
        <begin position="45"/>
        <end position="70"/>
    </location>
</feature>
<dbReference type="Proteomes" id="UP000051862">
    <property type="component" value="Unassembled WGS sequence"/>
</dbReference>
<dbReference type="EMBL" id="LIXN01000009">
    <property type="protein sequence ID" value="KQH82349.1"/>
    <property type="molecule type" value="Genomic_DNA"/>
</dbReference>
<dbReference type="Pfam" id="PF05763">
    <property type="entry name" value="DUF835"/>
    <property type="match status" value="1"/>
</dbReference>
<dbReference type="EMBL" id="CP015105">
    <property type="protein sequence ID" value="ASJ12886.1"/>
    <property type="molecule type" value="Genomic_DNA"/>
</dbReference>
<keyword evidence="8" id="KW-1185">Reference proteome</keyword>
<sequence length="248" mass="27824">MITYEHVKLLVEIVAFVSLTGALYLLIALRGVLKDILGTSTIRGVYIGGIIFWFGYLINVLNDVLTLRFLKILDDIVVAIGMVVIAYSTIWVKRQIVTRVKPRVVLEGESGLQSGAYLTKPMHPPDLLRLLSGKKLFAVTRSPQIYESLNVPYIWITNIDHPKAISPTRLAPLLHAIVKGADDNTFVILDGLHYLIVQNGFEATIKFLVSLKDALSEKSAGILLIVDPETLEKRHLAILEREFKWILR</sequence>
<feature type="transmembrane region" description="Helical" evidence="1">
    <location>
        <begin position="76"/>
        <end position="93"/>
    </location>
</feature>
<reference evidence="4 6" key="1">
    <citation type="submission" date="2015-08" db="EMBL/GenBank/DDBJ databases">
        <title>Thermococcus thioreducens DSM 14981 genome sequencing.</title>
        <authorList>
            <person name="Hong S.-J."/>
            <person name="Kim M.-C."/>
            <person name="Shin J.-H."/>
        </authorList>
    </citation>
    <scope>NUCLEOTIDE SEQUENCE [LARGE SCALE GENOMIC DNA]</scope>
    <source>
        <strain evidence="4 6">DSM 14981</strain>
    </source>
</reference>
<evidence type="ECO:0000313" key="5">
    <source>
        <dbReference type="EMBL" id="SEV83827.1"/>
    </source>
</evidence>